<sequence length="312" mass="36371">MNSSERRLKLMLLLQQPGKRLTVDELAERFDVSRRTIFRDFNALQEINVPVTWDRYSGYGLIEGYKVPPLMFTSKELATIMVGLNFVKSQVDQGLVEDAKGVEVKIKNVLPDELKEFMTSLEGRTIVDPYLRFGGEKKKGGSWYLISSAIAQQKRLQFEYTTKSGDSGIRKIDPYILVFYQDHWNVIGKSHLRGEIRNFILEKVEEVKILDENYHLNNDLDIEGLIFRSEKSSQSIILQVKKEEMSRLEANLPAKIIKKTQVNSEFIKVSFKFDNLDFINEWLLQFGKKVKIEEPKELIEKRKKLLREMLDN</sequence>
<dbReference type="InterPro" id="IPR028349">
    <property type="entry name" value="PafC-like"/>
</dbReference>
<name>A0A9X2RGX4_9BACT</name>
<gene>
    <name evidence="4" type="ORF">NM125_06785</name>
</gene>
<dbReference type="PIRSF" id="PIRSF016838">
    <property type="entry name" value="PafC"/>
    <property type="match status" value="1"/>
</dbReference>
<organism evidence="4 5">
    <name type="scientific">Gracilimonas sediminicola</name>
    <dbReference type="NCBI Taxonomy" id="2952158"/>
    <lineage>
        <taxon>Bacteria</taxon>
        <taxon>Pseudomonadati</taxon>
        <taxon>Balneolota</taxon>
        <taxon>Balneolia</taxon>
        <taxon>Balneolales</taxon>
        <taxon>Balneolaceae</taxon>
        <taxon>Gracilimonas</taxon>
    </lineage>
</organism>
<keyword evidence="1" id="KW-0805">Transcription regulation</keyword>
<evidence type="ECO:0000256" key="2">
    <source>
        <dbReference type="ARBA" id="ARBA00023163"/>
    </source>
</evidence>
<dbReference type="PROSITE" id="PS51000">
    <property type="entry name" value="HTH_DEOR_2"/>
    <property type="match status" value="1"/>
</dbReference>
<proteinExistence type="predicted"/>
<dbReference type="InterPro" id="IPR036388">
    <property type="entry name" value="WH-like_DNA-bd_sf"/>
</dbReference>
<keyword evidence="2" id="KW-0804">Transcription</keyword>
<evidence type="ECO:0000259" key="3">
    <source>
        <dbReference type="PROSITE" id="PS51000"/>
    </source>
</evidence>
<dbReference type="Proteomes" id="UP001139125">
    <property type="component" value="Unassembled WGS sequence"/>
</dbReference>
<dbReference type="SUPFAM" id="SSF46785">
    <property type="entry name" value="Winged helix' DNA-binding domain"/>
    <property type="match status" value="1"/>
</dbReference>
<dbReference type="EMBL" id="JANDBC010000001">
    <property type="protein sequence ID" value="MCP9291284.1"/>
    <property type="molecule type" value="Genomic_DNA"/>
</dbReference>
<dbReference type="GO" id="GO:0003700">
    <property type="term" value="F:DNA-binding transcription factor activity"/>
    <property type="evidence" value="ECO:0007669"/>
    <property type="project" value="InterPro"/>
</dbReference>
<evidence type="ECO:0000313" key="5">
    <source>
        <dbReference type="Proteomes" id="UP001139125"/>
    </source>
</evidence>
<reference evidence="4" key="1">
    <citation type="submission" date="2022-06" db="EMBL/GenBank/DDBJ databases">
        <title>Gracilimonas sp. CAU 1638 isolated from sea sediment.</title>
        <authorList>
            <person name="Kim W."/>
        </authorList>
    </citation>
    <scope>NUCLEOTIDE SEQUENCE</scope>
    <source>
        <strain evidence="4">CAU 1638</strain>
    </source>
</reference>
<comment type="caution">
    <text evidence="4">The sequence shown here is derived from an EMBL/GenBank/DDBJ whole genome shotgun (WGS) entry which is preliminary data.</text>
</comment>
<dbReference type="InterPro" id="IPR013196">
    <property type="entry name" value="HTH_11"/>
</dbReference>
<evidence type="ECO:0000256" key="1">
    <source>
        <dbReference type="ARBA" id="ARBA00023015"/>
    </source>
</evidence>
<dbReference type="PANTHER" id="PTHR34580:SF1">
    <property type="entry name" value="PROTEIN PAFC"/>
    <property type="match status" value="1"/>
</dbReference>
<dbReference type="Gene3D" id="1.10.10.10">
    <property type="entry name" value="Winged helix-like DNA-binding domain superfamily/Winged helix DNA-binding domain"/>
    <property type="match status" value="1"/>
</dbReference>
<dbReference type="Pfam" id="PF08279">
    <property type="entry name" value="HTH_11"/>
    <property type="match status" value="1"/>
</dbReference>
<dbReference type="InterPro" id="IPR001034">
    <property type="entry name" value="DeoR_HTH"/>
</dbReference>
<protein>
    <submittedName>
        <fullName evidence="4">YafY family transcriptional regulator</fullName>
    </submittedName>
</protein>
<dbReference type="RefSeq" id="WP_255134087.1">
    <property type="nucleotide sequence ID" value="NZ_JANDBC010000001.1"/>
</dbReference>
<evidence type="ECO:0000313" key="4">
    <source>
        <dbReference type="EMBL" id="MCP9291284.1"/>
    </source>
</evidence>
<dbReference type="Pfam" id="PF13280">
    <property type="entry name" value="WYL"/>
    <property type="match status" value="1"/>
</dbReference>
<dbReference type="InterPro" id="IPR057727">
    <property type="entry name" value="WCX_dom"/>
</dbReference>
<dbReference type="InterPro" id="IPR051534">
    <property type="entry name" value="CBASS_pafABC_assoc_protein"/>
</dbReference>
<dbReference type="InterPro" id="IPR026881">
    <property type="entry name" value="WYL_dom"/>
</dbReference>
<dbReference type="Pfam" id="PF25583">
    <property type="entry name" value="WCX"/>
    <property type="match status" value="1"/>
</dbReference>
<feature type="domain" description="HTH deoR-type" evidence="3">
    <location>
        <begin position="4"/>
        <end position="62"/>
    </location>
</feature>
<dbReference type="PANTHER" id="PTHR34580">
    <property type="match status" value="1"/>
</dbReference>
<dbReference type="InterPro" id="IPR036390">
    <property type="entry name" value="WH_DNA-bd_sf"/>
</dbReference>
<dbReference type="PROSITE" id="PS52050">
    <property type="entry name" value="WYL"/>
    <property type="match status" value="1"/>
</dbReference>
<accession>A0A9X2RGX4</accession>
<dbReference type="AlphaFoldDB" id="A0A9X2RGX4"/>
<keyword evidence="5" id="KW-1185">Reference proteome</keyword>